<dbReference type="GO" id="GO:0015074">
    <property type="term" value="P:DNA integration"/>
    <property type="evidence" value="ECO:0007669"/>
    <property type="project" value="UniProtKB-KW"/>
</dbReference>
<dbReference type="InterPro" id="IPR002104">
    <property type="entry name" value="Integrase_catalytic"/>
</dbReference>
<dbReference type="GO" id="GO:0007059">
    <property type="term" value="P:chromosome segregation"/>
    <property type="evidence" value="ECO:0007669"/>
    <property type="project" value="UniProtKB-KW"/>
</dbReference>
<evidence type="ECO:0000259" key="6">
    <source>
        <dbReference type="PROSITE" id="PS51898"/>
    </source>
</evidence>
<feature type="region of interest" description="Disordered" evidence="5">
    <location>
        <begin position="1"/>
        <end position="137"/>
    </location>
</feature>
<dbReference type="Gene3D" id="1.10.150.130">
    <property type="match status" value="1"/>
</dbReference>
<dbReference type="AlphaFoldDB" id="A0A916RQK4"/>
<accession>A0A916RQK4</accession>
<protein>
    <recommendedName>
        <fullName evidence="6">Tyr recombinase domain-containing protein</fullName>
    </recommendedName>
</protein>
<dbReference type="Gene3D" id="1.10.443.10">
    <property type="entry name" value="Intergrase catalytic core"/>
    <property type="match status" value="1"/>
</dbReference>
<dbReference type="InterPro" id="IPR013762">
    <property type="entry name" value="Integrase-like_cat_sf"/>
</dbReference>
<keyword evidence="1" id="KW-0159">Chromosome partition</keyword>
<evidence type="ECO:0000313" key="7">
    <source>
        <dbReference type="EMBL" id="GGA64557.1"/>
    </source>
</evidence>
<evidence type="ECO:0000256" key="4">
    <source>
        <dbReference type="ARBA" id="ARBA00023172"/>
    </source>
</evidence>
<dbReference type="SUPFAM" id="SSF47823">
    <property type="entry name" value="lambda integrase-like, N-terminal domain"/>
    <property type="match status" value="1"/>
</dbReference>
<keyword evidence="2" id="KW-0229">DNA integration</keyword>
<keyword evidence="3" id="KW-0238">DNA-binding</keyword>
<evidence type="ECO:0000256" key="5">
    <source>
        <dbReference type="SAM" id="MobiDB-lite"/>
    </source>
</evidence>
<feature type="compositionally biased region" description="Polar residues" evidence="5">
    <location>
        <begin position="75"/>
        <end position="87"/>
    </location>
</feature>
<dbReference type="CDD" id="cd00799">
    <property type="entry name" value="INT_Cre_C"/>
    <property type="match status" value="1"/>
</dbReference>
<evidence type="ECO:0000313" key="8">
    <source>
        <dbReference type="Proteomes" id="UP000596977"/>
    </source>
</evidence>
<dbReference type="PANTHER" id="PTHR30349">
    <property type="entry name" value="PHAGE INTEGRASE-RELATED"/>
    <property type="match status" value="1"/>
</dbReference>
<gene>
    <name evidence="7" type="ORF">GCM10011499_38800</name>
</gene>
<dbReference type="GO" id="GO:0006310">
    <property type="term" value="P:DNA recombination"/>
    <property type="evidence" value="ECO:0007669"/>
    <property type="project" value="UniProtKB-KW"/>
</dbReference>
<dbReference type="GO" id="GO:0003677">
    <property type="term" value="F:DNA binding"/>
    <property type="evidence" value="ECO:0007669"/>
    <property type="project" value="UniProtKB-KW"/>
</dbReference>
<reference evidence="7 8" key="1">
    <citation type="journal article" date="2014" name="Int. J. Syst. Evol. Microbiol.">
        <title>Complete genome sequence of Corynebacterium casei LMG S-19264T (=DSM 44701T), isolated from a smear-ripened cheese.</title>
        <authorList>
            <consortium name="US DOE Joint Genome Institute (JGI-PGF)"/>
            <person name="Walter F."/>
            <person name="Albersmeier A."/>
            <person name="Kalinowski J."/>
            <person name="Ruckert C."/>
        </authorList>
    </citation>
    <scope>NUCLEOTIDE SEQUENCE [LARGE SCALE GENOMIC DNA]</scope>
    <source>
        <strain evidence="7 8">CGMCC 1.15896</strain>
    </source>
</reference>
<evidence type="ECO:0000256" key="3">
    <source>
        <dbReference type="ARBA" id="ARBA00023125"/>
    </source>
</evidence>
<dbReference type="InterPro" id="IPR050090">
    <property type="entry name" value="Tyrosine_recombinase_XerCD"/>
</dbReference>
<keyword evidence="8" id="KW-1185">Reference proteome</keyword>
<keyword evidence="4" id="KW-0233">DNA recombination</keyword>
<dbReference type="RefSeq" id="WP_127071634.1">
    <property type="nucleotide sequence ID" value="NZ_BMKB01000012.1"/>
</dbReference>
<sequence length="461" mass="50383">MASLVDQNPKKRAQGRSARSQDTAPAVDEEPSAASAERATSIIADDMPDIIDVVMEMGHQNEKPDEALRHGSQPFGRSQSFERSTGPSDAPEGAPDAHRSSFGKQNRSLSAGEADHSSPPPLPVPTEGAKQLPGHLDGLAGRARDYIEAASSKNTRRAYAADWRHFASWCRRQGLDMLPPDPQVVGLYITACASGTATGDKKPNSVSTIERRLSSLSWNFAQRGQPLDRKDRHIATVMAGIRNRHAAPPRQKEAILPEDLIAMLETLDRGTLRGLRDRAMLLLGFAGGLRRSEIVGLDVGRDQTEDSSGWIEIFPDKGLLVTLRGKTGWREVEVGRGSSDVTCPVVALQTWMKFARLAYGPLFRRVTGQGKKVGAERLNDQEVSRLVKRAALAAGVRGDLSEGERSKLFGGHSLRAGLASSAEVDERYVQKQLGHASTEMTRKYQRRRDRFRVNLTKASGL</sequence>
<proteinExistence type="predicted"/>
<feature type="compositionally biased region" description="Basic and acidic residues" evidence="5">
    <location>
        <begin position="59"/>
        <end position="69"/>
    </location>
</feature>
<feature type="domain" description="Tyr recombinase" evidence="6">
    <location>
        <begin position="250"/>
        <end position="457"/>
    </location>
</feature>
<dbReference type="InterPro" id="IPR011010">
    <property type="entry name" value="DNA_brk_join_enz"/>
</dbReference>
<dbReference type="Proteomes" id="UP000596977">
    <property type="component" value="Unassembled WGS sequence"/>
</dbReference>
<dbReference type="InterPro" id="IPR010998">
    <property type="entry name" value="Integrase_recombinase_N"/>
</dbReference>
<organism evidence="7 8">
    <name type="scientific">Pelagibacterium lentulum</name>
    <dbReference type="NCBI Taxonomy" id="2029865"/>
    <lineage>
        <taxon>Bacteria</taxon>
        <taxon>Pseudomonadati</taxon>
        <taxon>Pseudomonadota</taxon>
        <taxon>Alphaproteobacteria</taxon>
        <taxon>Hyphomicrobiales</taxon>
        <taxon>Devosiaceae</taxon>
        <taxon>Pelagibacterium</taxon>
    </lineage>
</organism>
<dbReference type="OrthoDB" id="5513193at2"/>
<comment type="caution">
    <text evidence="7">The sequence shown here is derived from an EMBL/GenBank/DDBJ whole genome shotgun (WGS) entry which is preliminary data.</text>
</comment>
<dbReference type="EMBL" id="BMKB01000012">
    <property type="protein sequence ID" value="GGA64557.1"/>
    <property type="molecule type" value="Genomic_DNA"/>
</dbReference>
<evidence type="ECO:0000256" key="1">
    <source>
        <dbReference type="ARBA" id="ARBA00022829"/>
    </source>
</evidence>
<dbReference type="SUPFAM" id="SSF56349">
    <property type="entry name" value="DNA breaking-rejoining enzymes"/>
    <property type="match status" value="1"/>
</dbReference>
<dbReference type="PANTHER" id="PTHR30349:SF81">
    <property type="entry name" value="TYROSINE RECOMBINASE XERC"/>
    <property type="match status" value="1"/>
</dbReference>
<evidence type="ECO:0000256" key="2">
    <source>
        <dbReference type="ARBA" id="ARBA00022908"/>
    </source>
</evidence>
<dbReference type="Pfam" id="PF00589">
    <property type="entry name" value="Phage_integrase"/>
    <property type="match status" value="1"/>
</dbReference>
<name>A0A916RQK4_9HYPH</name>
<dbReference type="PROSITE" id="PS51898">
    <property type="entry name" value="TYR_RECOMBINASE"/>
    <property type="match status" value="1"/>
</dbReference>